<keyword evidence="2" id="KW-1185">Reference proteome</keyword>
<organism evidence="1 2">
    <name type="scientific">Roridomyces roridus</name>
    <dbReference type="NCBI Taxonomy" id="1738132"/>
    <lineage>
        <taxon>Eukaryota</taxon>
        <taxon>Fungi</taxon>
        <taxon>Dikarya</taxon>
        <taxon>Basidiomycota</taxon>
        <taxon>Agaricomycotina</taxon>
        <taxon>Agaricomycetes</taxon>
        <taxon>Agaricomycetidae</taxon>
        <taxon>Agaricales</taxon>
        <taxon>Marasmiineae</taxon>
        <taxon>Mycenaceae</taxon>
        <taxon>Roridomyces</taxon>
    </lineage>
</organism>
<gene>
    <name evidence="1" type="ORF">FB45DRAFT_446095</name>
</gene>
<protein>
    <submittedName>
        <fullName evidence="1">Uncharacterized protein</fullName>
    </submittedName>
</protein>
<dbReference type="Proteomes" id="UP001221142">
    <property type="component" value="Unassembled WGS sequence"/>
</dbReference>
<reference evidence="1" key="1">
    <citation type="submission" date="2023-03" db="EMBL/GenBank/DDBJ databases">
        <title>Massive genome expansion in bonnet fungi (Mycena s.s.) driven by repeated elements and novel gene families across ecological guilds.</title>
        <authorList>
            <consortium name="Lawrence Berkeley National Laboratory"/>
            <person name="Harder C.B."/>
            <person name="Miyauchi S."/>
            <person name="Viragh M."/>
            <person name="Kuo A."/>
            <person name="Thoen E."/>
            <person name="Andreopoulos B."/>
            <person name="Lu D."/>
            <person name="Skrede I."/>
            <person name="Drula E."/>
            <person name="Henrissat B."/>
            <person name="Morin E."/>
            <person name="Kohler A."/>
            <person name="Barry K."/>
            <person name="LaButti K."/>
            <person name="Morin E."/>
            <person name="Salamov A."/>
            <person name="Lipzen A."/>
            <person name="Mereny Z."/>
            <person name="Hegedus B."/>
            <person name="Baldrian P."/>
            <person name="Stursova M."/>
            <person name="Weitz H."/>
            <person name="Taylor A."/>
            <person name="Grigoriev I.V."/>
            <person name="Nagy L.G."/>
            <person name="Martin F."/>
            <person name="Kauserud H."/>
        </authorList>
    </citation>
    <scope>NUCLEOTIDE SEQUENCE</scope>
    <source>
        <strain evidence="1">9284</strain>
    </source>
</reference>
<accession>A0AAD7C108</accession>
<evidence type="ECO:0000313" key="1">
    <source>
        <dbReference type="EMBL" id="KAJ7636371.1"/>
    </source>
</evidence>
<dbReference type="AlphaFoldDB" id="A0AAD7C108"/>
<sequence length="294" mass="33804">MPALPPLLPPELEKKDFELAAYCEPRTVPRLMLVAWRVKQWVQSFLYRVVMLQGSLDSFENARSHQAKLSYPFSDNADFSRIRAISPLILRKSVHHLYMDCVPPDVAKIILSTCHSVHNLWISLRAGNESSIVEMAGHLPLRRLYCFIDELFGREAPIDFNLPIFSHLTHLELFSMHECDLSEWAGIATIPHLTHFAFDEVALLPLAATVLQRSRSLRVLIMCYGTLEGHPEAELLRQDVRFVQLDSLQYRKDWRAGALGASDYWARAEEVVTARTVIPWNIPSTRRARERETF</sequence>
<proteinExistence type="predicted"/>
<dbReference type="EMBL" id="JARKIF010000006">
    <property type="protein sequence ID" value="KAJ7636371.1"/>
    <property type="molecule type" value="Genomic_DNA"/>
</dbReference>
<evidence type="ECO:0000313" key="2">
    <source>
        <dbReference type="Proteomes" id="UP001221142"/>
    </source>
</evidence>
<comment type="caution">
    <text evidence="1">The sequence shown here is derived from an EMBL/GenBank/DDBJ whole genome shotgun (WGS) entry which is preliminary data.</text>
</comment>
<name>A0AAD7C108_9AGAR</name>